<dbReference type="InterPro" id="IPR024361">
    <property type="entry name" value="BACON"/>
</dbReference>
<feature type="chain" id="PRO_5015932320" evidence="3">
    <location>
        <begin position="22"/>
        <end position="2535"/>
    </location>
</feature>
<evidence type="ECO:0000256" key="3">
    <source>
        <dbReference type="SAM" id="SignalP"/>
    </source>
</evidence>
<dbReference type="Pfam" id="PF13004">
    <property type="entry name" value="BACON"/>
    <property type="match status" value="1"/>
</dbReference>
<dbReference type="Pfam" id="PF18998">
    <property type="entry name" value="Flg_new_2"/>
    <property type="match status" value="1"/>
</dbReference>
<dbReference type="SMART" id="SM00560">
    <property type="entry name" value="LamGL"/>
    <property type="match status" value="2"/>
</dbReference>
<comment type="caution">
    <text evidence="5">The sequence shown here is derived from an EMBL/GenBank/DDBJ whole genome shotgun (WGS) entry which is preliminary data.</text>
</comment>
<accession>A0A2W7N931</accession>
<dbReference type="PANTHER" id="PTHR47635">
    <property type="entry name" value="CUB DOMAIN-CONTAINING PROTEIN"/>
    <property type="match status" value="1"/>
</dbReference>
<protein>
    <submittedName>
        <fullName evidence="5">GLUG motif-containing protein</fullName>
    </submittedName>
</protein>
<organism evidence="5 6">
    <name type="scientific">Breznakibacter xylanolyticus</name>
    <dbReference type="NCBI Taxonomy" id="990"/>
    <lineage>
        <taxon>Bacteria</taxon>
        <taxon>Pseudomonadati</taxon>
        <taxon>Bacteroidota</taxon>
        <taxon>Bacteroidia</taxon>
        <taxon>Marinilabiliales</taxon>
        <taxon>Marinilabiliaceae</taxon>
        <taxon>Breznakibacter</taxon>
    </lineage>
</organism>
<dbReference type="Pfam" id="PF13385">
    <property type="entry name" value="Laminin_G_3"/>
    <property type="match status" value="2"/>
</dbReference>
<dbReference type="InterPro" id="IPR032675">
    <property type="entry name" value="LRR_dom_sf"/>
</dbReference>
<keyword evidence="2" id="KW-1015">Disulfide bond</keyword>
<feature type="signal peptide" evidence="3">
    <location>
        <begin position="1"/>
        <end position="21"/>
    </location>
</feature>
<dbReference type="EMBL" id="QKZK01000014">
    <property type="protein sequence ID" value="PZX16163.1"/>
    <property type="molecule type" value="Genomic_DNA"/>
</dbReference>
<dbReference type="OrthoDB" id="9814380at2"/>
<keyword evidence="6" id="KW-1185">Reference proteome</keyword>
<dbReference type="Pfam" id="PF07581">
    <property type="entry name" value="Glug"/>
    <property type="match status" value="1"/>
</dbReference>
<dbReference type="InterPro" id="IPR011493">
    <property type="entry name" value="GLUG"/>
</dbReference>
<dbReference type="Gene3D" id="2.60.40.2810">
    <property type="match status" value="1"/>
</dbReference>
<dbReference type="GO" id="GO:0005975">
    <property type="term" value="P:carbohydrate metabolic process"/>
    <property type="evidence" value="ECO:0007669"/>
    <property type="project" value="UniProtKB-ARBA"/>
</dbReference>
<dbReference type="InterPro" id="IPR006558">
    <property type="entry name" value="LamG-like"/>
</dbReference>
<evidence type="ECO:0000313" key="5">
    <source>
        <dbReference type="EMBL" id="PZX16163.1"/>
    </source>
</evidence>
<proteinExistence type="predicted"/>
<reference evidence="5 6" key="1">
    <citation type="submission" date="2018-06" db="EMBL/GenBank/DDBJ databases">
        <title>Genomic Encyclopedia of Archaeal and Bacterial Type Strains, Phase II (KMG-II): from individual species to whole genera.</title>
        <authorList>
            <person name="Goeker M."/>
        </authorList>
    </citation>
    <scope>NUCLEOTIDE SEQUENCE [LARGE SCALE GENOMIC DNA]</scope>
    <source>
        <strain evidence="5 6">DSM 6779</strain>
    </source>
</reference>
<evidence type="ECO:0000313" key="6">
    <source>
        <dbReference type="Proteomes" id="UP000249239"/>
    </source>
</evidence>
<dbReference type="Pfam" id="PF18962">
    <property type="entry name" value="Por_Secre_tail"/>
    <property type="match status" value="1"/>
</dbReference>
<dbReference type="SUPFAM" id="SSF49899">
    <property type="entry name" value="Concanavalin A-like lectins/glucanases"/>
    <property type="match status" value="2"/>
</dbReference>
<dbReference type="InterPro" id="IPR026906">
    <property type="entry name" value="LRR_5"/>
</dbReference>
<dbReference type="Pfam" id="PF13306">
    <property type="entry name" value="LRR_5"/>
    <property type="match status" value="1"/>
</dbReference>
<dbReference type="InterPro" id="IPR044060">
    <property type="entry name" value="Bacterial_rp_domain"/>
</dbReference>
<dbReference type="NCBIfam" id="TIGR04183">
    <property type="entry name" value="Por_Secre_tail"/>
    <property type="match status" value="1"/>
</dbReference>
<dbReference type="InterPro" id="IPR013783">
    <property type="entry name" value="Ig-like_fold"/>
</dbReference>
<dbReference type="Proteomes" id="UP000249239">
    <property type="component" value="Unassembled WGS sequence"/>
</dbReference>
<evidence type="ECO:0000256" key="1">
    <source>
        <dbReference type="ARBA" id="ARBA00022729"/>
    </source>
</evidence>
<dbReference type="InterPro" id="IPR026444">
    <property type="entry name" value="Secre_tail"/>
</dbReference>
<dbReference type="PANTHER" id="PTHR47635:SF2">
    <property type="entry name" value="LAMG-LIKE JELLYROLL FOLD DOMAIN-CONTAINING PROTEIN"/>
    <property type="match status" value="1"/>
</dbReference>
<feature type="domain" description="LamG-like jellyroll fold" evidence="4">
    <location>
        <begin position="48"/>
        <end position="185"/>
    </location>
</feature>
<gene>
    <name evidence="5" type="ORF">LX69_02038</name>
</gene>
<feature type="domain" description="LamG-like jellyroll fold" evidence="4">
    <location>
        <begin position="273"/>
        <end position="404"/>
    </location>
</feature>
<dbReference type="CDD" id="cd14948">
    <property type="entry name" value="BACON"/>
    <property type="match status" value="1"/>
</dbReference>
<evidence type="ECO:0000259" key="4">
    <source>
        <dbReference type="SMART" id="SM00560"/>
    </source>
</evidence>
<dbReference type="Pfam" id="PF17963">
    <property type="entry name" value="Big_9"/>
    <property type="match status" value="2"/>
</dbReference>
<dbReference type="Gene3D" id="3.80.10.10">
    <property type="entry name" value="Ribonuclease Inhibitor"/>
    <property type="match status" value="2"/>
</dbReference>
<keyword evidence="1 3" id="KW-0732">Signal</keyword>
<dbReference type="Gene3D" id="2.160.20.110">
    <property type="match status" value="3"/>
</dbReference>
<name>A0A2W7N931_9BACT</name>
<dbReference type="RefSeq" id="WP_111445892.1">
    <property type="nucleotide sequence ID" value="NZ_QKZK01000014.1"/>
</dbReference>
<dbReference type="GO" id="GO:0004553">
    <property type="term" value="F:hydrolase activity, hydrolyzing O-glycosyl compounds"/>
    <property type="evidence" value="ECO:0007669"/>
    <property type="project" value="UniProtKB-ARBA"/>
</dbReference>
<dbReference type="InterPro" id="IPR013320">
    <property type="entry name" value="ConA-like_dom_sf"/>
</dbReference>
<sequence>MKNKLLLTLILWLTLLGSAWAQGNALHFDGSNDYVDLPDFTTTHDFSQGFTFTAWVKWDAFTGNARVFEIGNGSGNVNNSIILRTDASSGTLIFQCASGTTNSEIKTDAAVVTADTWHHVAATISSTGDATIYIDGAAVKSGSISIPQNVTRANNWLGKSAWSVDNYFKGTMDEVSIWHKALTPTEIETIKQASPTGNEDKIIAYYNFNQTTGTTLTDATTNAKHGTLKDFAVTGATSNWVVGYTPPTPPAANNALHFDGTSDYVQCPAVNPATFTMEAWVYPTQLNRDQAVISTLSVANASGMELHVASDNKPLVTIRNGSNWLDVKATSTVAINTWTHLAATYNGGTVKLYINGAEAATAAATSYAPGTSNLFIGRRPDNEEKRFAGRIDEVRIWNVVRTQTEIAAAKDNPLTGTESSLLAYYNFNQGTATGSNSGITTLTDATTNAKHGTLNGFALTGSTSNWVEGFVAGTTPTYNLSATPTTLTLDAASGSNGSITITSNTAWTISGSADWLELSAISGSGNGSITLTALSENSATTERTASFTLMGTGITEPITIAVAQSPIVSVIITKTDASVITSKGNTLQEAIVTTILNEIKKIEVINGKVIASDWRWFYDNKSSLTDITHLTIGNSVTSVANIPNLADWEGRSYFGSQLEEVIIHKIDGIGNYAFSACSNLTKAYLPDTRYVGDRSFLQCTKLNTNLHIPKLIGIDEAAFALCSSIEEFDLPNLEYINKLSFSSCTNLKKISLPKITSIPYRTFYSCSNLTYMALGANPPKVGSEVFNYAKSPRYLTLADANGNLLTGTELENARTSYKAVDDGNTTDNLWFGCTIDRQPYKLVVNEPENGTLTAGTPDEMVFGGYPAGTTINVTATPSYGYKLANGSPRAYKTGNENIIQGIENNKFEMPNDNITVTATFEPKLSASANTVTLGKEAEQSQSVTITCDGNYEITNIEESPDWLQVGFLTMGETRELIFTTKRANPWGFEREVVFTLTAAEANDITITVKQEAAPEVFTVSKTQATLGYQQGSTDIITITNNIPWSASTAPYSHLFSVSPTEGAGNAELTITALTENTGLTDIYGVISVNGETYPITQRFNAKELSISQTDILVGKEAGSSVQVQVTSGTDWQFDNINGHFYCEPAYGTGNATVTITANNSVLGYRNNVSTPLLTGADAYPVQLRITQKSDYMPLGDGTAANPFQISTLDNLRWMSENLDYESPYLRSHYVLTNDIDAQETHNWPDGFRAISMSNTNYFAGTFNGKGYAISNLLGYGLFYKTAPEARIDSLALVNILVKGAGCAGLVSYNEGTINACYVTGYMTGSGMGMLACKNSGTISNCYTSGFIAGDNLAGLCFGNSGTISGSYTAVGSLYGMYNDGFVWQNDGTAHGYFNKELFTDTNSPAIGLTTAQMQQQANFEGWDFTNVWSMTEGKSFPRLQGVYNYPLLLPTYPIDGIPNVPYYANIEIVEMDYPVASVELTKAPEGMELIDRFIDWTPTTGGQYDVTITITDTNGKAVAYTYTITVELWGEGTEANPYLIHTIAELDMMRQMQPYTHFLLMNDLDFAGTKYAYNPQYPEATGWQPIGNSEDHYFRSHFNGNGHIIKNLYIKQPYGGNLGLFGPCYKATIKNLGLVDVNITGHHQCGGITGLLDNSTITGCYVTGSVKGNSSIGGLVGESKDSQVAKCYANATVKGDMFVGGLIGYNNAASLSNSYAAGTVSGRKHVGGLLGAGEPDFTSCYSVSVATDSAAYRGLFGDVSGSSIINNYYLLEGNADVTNFEGTRLTAQQLMQQASFTDWDFTDTWQITEGQTLPRLRGMYNHPVVLPVADTAQINKPYTHTLRVVGMDNTVASVSISGVEGMTLSETDNTLTWTPDNANEPTLTVTATDANGAVTHHRQRIAVIPFDGEGTIDNPYKITTIAQLNAVRSYSDKCFILMNDLNFDGSEYSKANSQKGWLPIEKFTGMLYGKNHVIKNLYINRIEMESTGLFGIIENAYITELGLAGVHIQGGDKTGAICGESSISTITRSYVSGTIHGSDVNTGGLAGYSQSSTITNCYNTASIYASGGYLGGIAGVNLYGNIGYCYNGGMLFNDEMGFTGAIVGRDDDGIYDSTLFDGDINPGVAACGETSGPHGYLTEFTTEGMKQAANFISWDFNSIWQIREGQTYPAHRSKNNAPFAFAEEIHVGARQSITNLLANDYDYETLQEKLVLRVLSMDGPGEITQNSCFAFPAGTATGTTTKLKYMVGEVTAPGDTLWGGQAVATMIKKENQEPESVYLTVTIDEDSTLEEFDALSTASDPDGDYLTILCLLDYYTLHGTAAIVNNRITYKPNANYHGVDDIAFAITDGDHTSGGFINITISPVNDAPVLTAVANKTIKEGETLTLTMDDVTATDAEGDELSLVIANGENYTVNGTTITPANGFTGVLSVGISVTDGELTSNQMVMTVTVTPATGIDDNITATVSAYPNPFTDYVVIESEEPIHSVSFINILGKTVQHTSMPQAQISTQNLLPGIYLIKVDFAKGKPVVIRMVKQ</sequence>
<evidence type="ECO:0000256" key="2">
    <source>
        <dbReference type="ARBA" id="ARBA00023157"/>
    </source>
</evidence>
<dbReference type="Gene3D" id="2.60.40.10">
    <property type="entry name" value="Immunoglobulins"/>
    <property type="match status" value="5"/>
</dbReference>
<dbReference type="SUPFAM" id="SSF52058">
    <property type="entry name" value="L domain-like"/>
    <property type="match status" value="1"/>
</dbReference>
<dbReference type="Gene3D" id="2.60.120.200">
    <property type="match status" value="2"/>
</dbReference>